<protein>
    <submittedName>
        <fullName evidence="2">Uncharacterized protein</fullName>
    </submittedName>
</protein>
<dbReference type="InterPro" id="IPR045284">
    <property type="entry name" value="At2g27730-like"/>
</dbReference>
<keyword evidence="3" id="KW-1185">Reference proteome</keyword>
<feature type="transmembrane region" description="Helical" evidence="1">
    <location>
        <begin position="111"/>
        <end position="129"/>
    </location>
</feature>
<organism evidence="2 3">
    <name type="scientific">Sphagnum troendelagicum</name>
    <dbReference type="NCBI Taxonomy" id="128251"/>
    <lineage>
        <taxon>Eukaryota</taxon>
        <taxon>Viridiplantae</taxon>
        <taxon>Streptophyta</taxon>
        <taxon>Embryophyta</taxon>
        <taxon>Bryophyta</taxon>
        <taxon>Sphagnophytina</taxon>
        <taxon>Sphagnopsida</taxon>
        <taxon>Sphagnales</taxon>
        <taxon>Sphagnaceae</taxon>
        <taxon>Sphagnum</taxon>
    </lineage>
</organism>
<evidence type="ECO:0000256" key="1">
    <source>
        <dbReference type="SAM" id="Phobius"/>
    </source>
</evidence>
<dbReference type="EMBL" id="OZ019911">
    <property type="protein sequence ID" value="CAK9212429.1"/>
    <property type="molecule type" value="Genomic_DNA"/>
</dbReference>
<accession>A0ABP0U5C5</accession>
<dbReference type="PANTHER" id="PTHR33878:SF1">
    <property type="entry name" value="OS08G0559000 PROTEIN"/>
    <property type="match status" value="1"/>
</dbReference>
<keyword evidence="1" id="KW-0472">Membrane</keyword>
<sequence>MAWRTPLQVGMSQIRLLNHPGGRGLVALLTRSGYYTRRASGGSSSQVLNEEKRAAAEAVYIKNLEEEKLATLSQKGLTSEEARARLASVSPTASLQVAKAAKVSTDTEKNIAVVSGIIAIISTTCLYLLSSASSKKDTDDEEY</sequence>
<gene>
    <name evidence="2" type="ORF">CSSPTR1EN2_LOCUS11232</name>
</gene>
<keyword evidence="1" id="KW-1133">Transmembrane helix</keyword>
<keyword evidence="1" id="KW-0812">Transmembrane</keyword>
<evidence type="ECO:0000313" key="2">
    <source>
        <dbReference type="EMBL" id="CAK9212429.1"/>
    </source>
</evidence>
<dbReference type="PANTHER" id="PTHR33878">
    <property type="entry name" value="OS08G0559000 PROTEIN"/>
    <property type="match status" value="1"/>
</dbReference>
<dbReference type="Proteomes" id="UP001497512">
    <property type="component" value="Chromosome 19"/>
</dbReference>
<name>A0ABP0U5C5_9BRYO</name>
<evidence type="ECO:0000313" key="3">
    <source>
        <dbReference type="Proteomes" id="UP001497512"/>
    </source>
</evidence>
<reference evidence="2" key="1">
    <citation type="submission" date="2024-02" db="EMBL/GenBank/DDBJ databases">
        <authorList>
            <consortium name="ELIXIR-Norway"/>
            <consortium name="Elixir Norway"/>
        </authorList>
    </citation>
    <scope>NUCLEOTIDE SEQUENCE</scope>
</reference>
<proteinExistence type="predicted"/>